<dbReference type="EMBL" id="AP023418">
    <property type="protein sequence ID" value="BCK81850.1"/>
    <property type="molecule type" value="Genomic_DNA"/>
</dbReference>
<proteinExistence type="predicted"/>
<dbReference type="AlphaFoldDB" id="A0A810Q1L3"/>
<keyword evidence="2" id="KW-1185">Reference proteome</keyword>
<reference evidence="1" key="1">
    <citation type="submission" date="2020-09" db="EMBL/GenBank/DDBJ databases">
        <title>New species isolated from human feces.</title>
        <authorList>
            <person name="Kitahara M."/>
            <person name="Shigeno Y."/>
            <person name="Shime M."/>
            <person name="Matsumoto Y."/>
            <person name="Nakamura S."/>
            <person name="Motooka D."/>
            <person name="Fukuoka S."/>
            <person name="Nishikawa H."/>
            <person name="Benno Y."/>
        </authorList>
    </citation>
    <scope>NUCLEOTIDE SEQUENCE</scope>
    <source>
        <strain evidence="1">MM50</strain>
    </source>
</reference>
<accession>A0A810Q1L3</accession>
<evidence type="ECO:0000313" key="1">
    <source>
        <dbReference type="EMBL" id="BCK81850.1"/>
    </source>
</evidence>
<name>A0A810Q1L3_9FIRM</name>
<evidence type="ECO:0000313" key="2">
    <source>
        <dbReference type="Proteomes" id="UP000681035"/>
    </source>
</evidence>
<dbReference type="KEGG" id="vcop:MM50RIKEN_16130"/>
<gene>
    <name evidence="1" type="ORF">MM50RIKEN_16130</name>
</gene>
<protein>
    <submittedName>
        <fullName evidence="1">Uncharacterized protein</fullName>
    </submittedName>
</protein>
<dbReference type="Proteomes" id="UP000681035">
    <property type="component" value="Chromosome"/>
</dbReference>
<organism evidence="1 2">
    <name type="scientific">Vescimonas coprocola</name>
    <dbReference type="NCBI Taxonomy" id="2714355"/>
    <lineage>
        <taxon>Bacteria</taxon>
        <taxon>Bacillati</taxon>
        <taxon>Bacillota</taxon>
        <taxon>Clostridia</taxon>
        <taxon>Eubacteriales</taxon>
        <taxon>Oscillospiraceae</taxon>
        <taxon>Vescimonas</taxon>
    </lineage>
</organism>
<sequence length="39" mass="4448">MDDHVAKPIDMAKLIPVLQKQLHKHDGEAEEKHFSQSVP</sequence>